<gene>
    <name evidence="1" type="ORF">DR999_PMT01474</name>
</gene>
<evidence type="ECO:0000313" key="1">
    <source>
        <dbReference type="EMBL" id="TFK15180.1"/>
    </source>
</evidence>
<keyword evidence="1" id="KW-0675">Receptor</keyword>
<accession>A0A4D9FBB9</accession>
<reference evidence="1 2" key="1">
    <citation type="submission" date="2019-04" db="EMBL/GenBank/DDBJ databases">
        <title>Draft genome of the big-headed turtle Platysternon megacephalum.</title>
        <authorList>
            <person name="Gong S."/>
        </authorList>
    </citation>
    <scope>NUCLEOTIDE SEQUENCE [LARGE SCALE GENOMIC DNA]</scope>
    <source>
        <strain evidence="1">DO16091913</strain>
        <tissue evidence="1">Muscle</tissue>
    </source>
</reference>
<protein>
    <submittedName>
        <fullName evidence="1">Macrophage scavenger receptor types I and II</fullName>
    </submittedName>
</protein>
<proteinExistence type="predicted"/>
<keyword evidence="2" id="KW-1185">Reference proteome</keyword>
<evidence type="ECO:0000313" key="2">
    <source>
        <dbReference type="Proteomes" id="UP000297703"/>
    </source>
</evidence>
<dbReference type="EMBL" id="QXTE01000006">
    <property type="protein sequence ID" value="TFK15180.1"/>
    <property type="molecule type" value="Genomic_DNA"/>
</dbReference>
<comment type="caution">
    <text evidence="1">The sequence shown here is derived from an EMBL/GenBank/DDBJ whole genome shotgun (WGS) entry which is preliminary data.</text>
</comment>
<reference evidence="1 2" key="2">
    <citation type="submission" date="2019-04" db="EMBL/GenBank/DDBJ databases">
        <title>The genome sequence of big-headed turtle.</title>
        <authorList>
            <person name="Gong S."/>
        </authorList>
    </citation>
    <scope>NUCLEOTIDE SEQUENCE [LARGE SCALE GENOMIC DNA]</scope>
    <source>
        <strain evidence="1">DO16091913</strain>
        <tissue evidence="1">Muscle</tissue>
    </source>
</reference>
<name>A0A4D9FBB9_9SAUR</name>
<organism evidence="1 2">
    <name type="scientific">Platysternon megacephalum</name>
    <name type="common">big-headed turtle</name>
    <dbReference type="NCBI Taxonomy" id="55544"/>
    <lineage>
        <taxon>Eukaryota</taxon>
        <taxon>Metazoa</taxon>
        <taxon>Chordata</taxon>
        <taxon>Craniata</taxon>
        <taxon>Vertebrata</taxon>
        <taxon>Euteleostomi</taxon>
        <taxon>Archelosauria</taxon>
        <taxon>Testudinata</taxon>
        <taxon>Testudines</taxon>
        <taxon>Cryptodira</taxon>
        <taxon>Durocryptodira</taxon>
        <taxon>Testudinoidea</taxon>
        <taxon>Platysternidae</taxon>
        <taxon>Platysternon</taxon>
    </lineage>
</organism>
<sequence>MGCYGNLEHLKGALKKKKSNAASISRLKVFMTRKGKASVKCVLAKSMVSTLEEDILGCTSTYHLSLVLNPMMKIYPFLPGLLHGALQLNPFTAVPPLCELVFRR</sequence>
<dbReference type="AlphaFoldDB" id="A0A4D9FBB9"/>
<dbReference type="Proteomes" id="UP000297703">
    <property type="component" value="Unassembled WGS sequence"/>
</dbReference>